<protein>
    <submittedName>
        <fullName evidence="7">Alpha/beta hydrolase</fullName>
    </submittedName>
</protein>
<dbReference type="Proteomes" id="UP000265768">
    <property type="component" value="Unassembled WGS sequence"/>
</dbReference>
<evidence type="ECO:0000256" key="3">
    <source>
        <dbReference type="ARBA" id="ARBA00022801"/>
    </source>
</evidence>
<name>A0A3A4B1H0_9ACTN</name>
<dbReference type="Pfam" id="PF00561">
    <property type="entry name" value="Abhydrolase_1"/>
    <property type="match status" value="1"/>
</dbReference>
<evidence type="ECO:0000313" key="7">
    <source>
        <dbReference type="EMBL" id="RJL31877.1"/>
    </source>
</evidence>
<keyword evidence="3 7" id="KW-0378">Hydrolase</keyword>
<dbReference type="InterPro" id="IPR051601">
    <property type="entry name" value="Serine_prot/Carboxylest_S33"/>
</dbReference>
<dbReference type="EMBL" id="QZEY01000005">
    <property type="protein sequence ID" value="RJL31877.1"/>
    <property type="molecule type" value="Genomic_DNA"/>
</dbReference>
<dbReference type="RefSeq" id="WP_119927194.1">
    <property type="nucleotide sequence ID" value="NZ_QZEY01000005.1"/>
</dbReference>
<dbReference type="Pfam" id="PF08386">
    <property type="entry name" value="Abhydrolase_4"/>
    <property type="match status" value="1"/>
</dbReference>
<dbReference type="GO" id="GO:0016787">
    <property type="term" value="F:hydrolase activity"/>
    <property type="evidence" value="ECO:0007669"/>
    <property type="project" value="UniProtKB-KW"/>
</dbReference>
<evidence type="ECO:0000256" key="2">
    <source>
        <dbReference type="ARBA" id="ARBA00022729"/>
    </source>
</evidence>
<dbReference type="AlphaFoldDB" id="A0A3A4B1H0"/>
<organism evidence="7 8">
    <name type="scientific">Bailinhaonella thermotolerans</name>
    <dbReference type="NCBI Taxonomy" id="1070861"/>
    <lineage>
        <taxon>Bacteria</taxon>
        <taxon>Bacillati</taxon>
        <taxon>Actinomycetota</taxon>
        <taxon>Actinomycetes</taxon>
        <taxon>Streptosporangiales</taxon>
        <taxon>Streptosporangiaceae</taxon>
        <taxon>Bailinhaonella</taxon>
    </lineage>
</organism>
<comment type="caution">
    <text evidence="7">The sequence shown here is derived from an EMBL/GenBank/DDBJ whole genome shotgun (WGS) entry which is preliminary data.</text>
</comment>
<keyword evidence="2 4" id="KW-0732">Signal</keyword>
<evidence type="ECO:0000256" key="1">
    <source>
        <dbReference type="ARBA" id="ARBA00010088"/>
    </source>
</evidence>
<evidence type="ECO:0000259" key="6">
    <source>
        <dbReference type="Pfam" id="PF08386"/>
    </source>
</evidence>
<dbReference type="PANTHER" id="PTHR43248">
    <property type="entry name" value="2-SUCCINYL-6-HYDROXY-2,4-CYCLOHEXADIENE-1-CARBOXYLATE SYNTHASE"/>
    <property type="match status" value="1"/>
</dbReference>
<dbReference type="SUPFAM" id="SSF53474">
    <property type="entry name" value="alpha/beta-Hydrolases"/>
    <property type="match status" value="1"/>
</dbReference>
<sequence>MAEFRTRTRRVLPAILLIALTACTALDRSSPSTPDTTRAPAPGLAPFYSQSLDWSDCGDGFECAKLAVPLDYDNPGGDRIEISVIRLPAQGSGRIGSLLVNPGGPGGSGVEYARSASSIVSPALLRAFDIVGFDPRGVGGSTAVRCLPAERLDHFLGLDNTPDSAAEIAELEKGAREFGEGCRARSGKLLPHVSTADAARDMDVLRAALGDQGLTYLGKSYGTLLGAYYAELFPARVRALVLDGAVDPQVPPLEMSAAQARGFEVALRAFAESCLKDSACPLKGSVDDALKEVADLMRTADAEPLGNQAGDRRQVTESWVSLGVAAALYDKGAWPLLRESLAQGARGDGSGLIRLADLLIGRDSSGRYTNQTEANMAVNCVDETFPTTSKDFATAAEKALRGAPRFGSFITWGSLPCAYWPAESGEPDRPLKAAGAAPILVVGTTRDPATPYEWAKALSRQLTSGVLLTYDGDGHTAYRSGSTCVDKAVDTYLTTARAPSPNTTCP</sequence>
<evidence type="ECO:0000256" key="4">
    <source>
        <dbReference type="SAM" id="SignalP"/>
    </source>
</evidence>
<feature type="signal peptide" evidence="4">
    <location>
        <begin position="1"/>
        <end position="24"/>
    </location>
</feature>
<feature type="domain" description="Peptidase S33 tripeptidyl aminopeptidase-like C-terminal" evidence="6">
    <location>
        <begin position="404"/>
        <end position="505"/>
    </location>
</feature>
<dbReference type="OrthoDB" id="3930934at2"/>
<dbReference type="InterPro" id="IPR000073">
    <property type="entry name" value="AB_hydrolase_1"/>
</dbReference>
<comment type="similarity">
    <text evidence="1">Belongs to the peptidase S33 family.</text>
</comment>
<gene>
    <name evidence="7" type="ORF">D5H75_15565</name>
</gene>
<reference evidence="7 8" key="1">
    <citation type="submission" date="2018-09" db="EMBL/GenBank/DDBJ databases">
        <title>YIM 75507 draft genome.</title>
        <authorList>
            <person name="Tang S."/>
            <person name="Feng Y."/>
        </authorList>
    </citation>
    <scope>NUCLEOTIDE SEQUENCE [LARGE SCALE GENOMIC DNA]</scope>
    <source>
        <strain evidence="7 8">YIM 75507</strain>
    </source>
</reference>
<keyword evidence="8" id="KW-1185">Reference proteome</keyword>
<dbReference type="Gene3D" id="3.40.50.1820">
    <property type="entry name" value="alpha/beta hydrolase"/>
    <property type="match status" value="1"/>
</dbReference>
<evidence type="ECO:0000313" key="8">
    <source>
        <dbReference type="Proteomes" id="UP000265768"/>
    </source>
</evidence>
<evidence type="ECO:0000259" key="5">
    <source>
        <dbReference type="Pfam" id="PF00561"/>
    </source>
</evidence>
<dbReference type="PANTHER" id="PTHR43248:SF29">
    <property type="entry name" value="TRIPEPTIDYL AMINOPEPTIDASE"/>
    <property type="match status" value="1"/>
</dbReference>
<dbReference type="InterPro" id="IPR029058">
    <property type="entry name" value="AB_hydrolase_fold"/>
</dbReference>
<dbReference type="InterPro" id="IPR013595">
    <property type="entry name" value="Pept_S33_TAP-like_C"/>
</dbReference>
<proteinExistence type="inferred from homology"/>
<dbReference type="PROSITE" id="PS51257">
    <property type="entry name" value="PROKAR_LIPOPROTEIN"/>
    <property type="match status" value="1"/>
</dbReference>
<feature type="chain" id="PRO_5038421769" evidence="4">
    <location>
        <begin position="25"/>
        <end position="506"/>
    </location>
</feature>
<feature type="domain" description="AB hydrolase-1" evidence="5">
    <location>
        <begin position="98"/>
        <end position="282"/>
    </location>
</feature>
<accession>A0A3A4B1H0</accession>